<organism evidence="1 2">
    <name type="scientific">Fusarium oxysporum f. sp. rapae</name>
    <dbReference type="NCBI Taxonomy" id="485398"/>
    <lineage>
        <taxon>Eukaryota</taxon>
        <taxon>Fungi</taxon>
        <taxon>Dikarya</taxon>
        <taxon>Ascomycota</taxon>
        <taxon>Pezizomycotina</taxon>
        <taxon>Sordariomycetes</taxon>
        <taxon>Hypocreomycetidae</taxon>
        <taxon>Hypocreales</taxon>
        <taxon>Nectriaceae</taxon>
        <taxon>Fusarium</taxon>
        <taxon>Fusarium oxysporum species complex</taxon>
    </lineage>
</organism>
<evidence type="ECO:0000313" key="2">
    <source>
        <dbReference type="Proteomes" id="UP000694050"/>
    </source>
</evidence>
<dbReference type="Proteomes" id="UP000694050">
    <property type="component" value="Unassembled WGS sequence"/>
</dbReference>
<proteinExistence type="predicted"/>
<gene>
    <name evidence="1" type="ORF">Forpe1208_v002586</name>
</gene>
<evidence type="ECO:0000313" key="1">
    <source>
        <dbReference type="EMBL" id="KAG7419263.1"/>
    </source>
</evidence>
<dbReference type="EMBL" id="JAELUQ010000002">
    <property type="protein sequence ID" value="KAG7419263.1"/>
    <property type="molecule type" value="Genomic_DNA"/>
</dbReference>
<name>A0A8J5PGC7_FUSOX</name>
<dbReference type="AlphaFoldDB" id="A0A8J5PGC7"/>
<protein>
    <submittedName>
        <fullName evidence="1">Uncharacterized protein</fullName>
    </submittedName>
</protein>
<comment type="caution">
    <text evidence="1">The sequence shown here is derived from an EMBL/GenBank/DDBJ whole genome shotgun (WGS) entry which is preliminary data.</text>
</comment>
<accession>A0A8J5PGC7</accession>
<sequence>MFYSPTHFSITVSISKDLSPTSQLHFTIKGIFERLEECNGDKDAEHFIRLLKEAWFPTEKGDSIDRLKITVVKQLIKGLKHAALDGHGTPVVMWRSFIVQTCSSLHERPEDNSPKLVERIRRLHKTTTQAGIRRDDSYVTISGKDASLMSAT</sequence>
<reference evidence="1" key="1">
    <citation type="submission" date="2021-04" db="EMBL/GenBank/DDBJ databases">
        <title>First draft genome resource for Brassicaceae pathogens Fusarium oxysporum f. sp. raphani and Fusarium oxysporum f. sp. rapae.</title>
        <authorList>
            <person name="Asai S."/>
        </authorList>
    </citation>
    <scope>NUCLEOTIDE SEQUENCE</scope>
    <source>
        <strain evidence="1">Tf1208</strain>
    </source>
</reference>